<comment type="similarity">
    <text evidence="6">Belongs to the precorrin methyltransferase family.</text>
</comment>
<evidence type="ECO:0000259" key="8">
    <source>
        <dbReference type="Pfam" id="PF02602"/>
    </source>
</evidence>
<evidence type="ECO:0000256" key="3">
    <source>
        <dbReference type="ARBA" id="ARBA00022679"/>
    </source>
</evidence>
<dbReference type="CDD" id="cd06578">
    <property type="entry name" value="HemD"/>
    <property type="match status" value="1"/>
</dbReference>
<dbReference type="FunFam" id="3.40.1010.10:FF:000001">
    <property type="entry name" value="Siroheme synthase"/>
    <property type="match status" value="1"/>
</dbReference>
<organism evidence="9 10">
    <name type="scientific">Tepidimicrobium xylanilyticum</name>
    <dbReference type="NCBI Taxonomy" id="1123352"/>
    <lineage>
        <taxon>Bacteria</taxon>
        <taxon>Bacillati</taxon>
        <taxon>Bacillota</taxon>
        <taxon>Tissierellia</taxon>
        <taxon>Tissierellales</taxon>
        <taxon>Tepidimicrobiaceae</taxon>
        <taxon>Tepidimicrobium</taxon>
    </lineage>
</organism>
<dbReference type="InterPro" id="IPR050161">
    <property type="entry name" value="Siro_Cobalamin_biosynth"/>
</dbReference>
<dbReference type="RefSeq" id="WP_093754462.1">
    <property type="nucleotide sequence ID" value="NZ_BSYN01000007.1"/>
</dbReference>
<dbReference type="NCBIfam" id="NF004790">
    <property type="entry name" value="PRK06136.1"/>
    <property type="match status" value="1"/>
</dbReference>
<evidence type="ECO:0000256" key="1">
    <source>
        <dbReference type="ARBA" id="ARBA00012162"/>
    </source>
</evidence>
<dbReference type="InterPro" id="IPR003043">
    <property type="entry name" value="Uropor_MeTrfase_CS"/>
</dbReference>
<evidence type="ECO:0000256" key="4">
    <source>
        <dbReference type="ARBA" id="ARBA00022691"/>
    </source>
</evidence>
<dbReference type="AlphaFoldDB" id="A0A1H3DCU2"/>
<dbReference type="InterPro" id="IPR003754">
    <property type="entry name" value="4pyrrol_synth_uPrphyn_synth"/>
</dbReference>
<keyword evidence="3 6" id="KW-0808">Transferase</keyword>
<keyword evidence="5" id="KW-0627">Porphyrin biosynthesis</keyword>
<dbReference type="Pfam" id="PF00590">
    <property type="entry name" value="TP_methylase"/>
    <property type="match status" value="1"/>
</dbReference>
<dbReference type="InterPro" id="IPR006366">
    <property type="entry name" value="CobA/CysG_C"/>
</dbReference>
<dbReference type="GO" id="GO:0032259">
    <property type="term" value="P:methylation"/>
    <property type="evidence" value="ECO:0007669"/>
    <property type="project" value="UniProtKB-KW"/>
</dbReference>
<dbReference type="Gene3D" id="3.30.950.10">
    <property type="entry name" value="Methyltransferase, Cobalt-precorrin-4 Transmethylase, Domain 2"/>
    <property type="match status" value="1"/>
</dbReference>
<dbReference type="InterPro" id="IPR000878">
    <property type="entry name" value="4pyrrol_Mease"/>
</dbReference>
<dbReference type="NCBIfam" id="TIGR01469">
    <property type="entry name" value="cobA_cysG_Cterm"/>
    <property type="match status" value="1"/>
</dbReference>
<dbReference type="SUPFAM" id="SSF69618">
    <property type="entry name" value="HemD-like"/>
    <property type="match status" value="1"/>
</dbReference>
<name>A0A1H3DCU2_9FIRM</name>
<feature type="domain" description="Tetrapyrrole methylase" evidence="7">
    <location>
        <begin position="3"/>
        <end position="212"/>
    </location>
</feature>
<dbReference type="PANTHER" id="PTHR45790">
    <property type="entry name" value="SIROHEME SYNTHASE-RELATED"/>
    <property type="match status" value="1"/>
</dbReference>
<dbReference type="GO" id="GO:0004851">
    <property type="term" value="F:uroporphyrin-III C-methyltransferase activity"/>
    <property type="evidence" value="ECO:0007669"/>
    <property type="project" value="UniProtKB-EC"/>
</dbReference>
<dbReference type="CDD" id="cd11642">
    <property type="entry name" value="SUMT"/>
    <property type="match status" value="1"/>
</dbReference>
<gene>
    <name evidence="9" type="ORF">SAMN05660923_02645</name>
</gene>
<evidence type="ECO:0000313" key="10">
    <source>
        <dbReference type="Proteomes" id="UP000198828"/>
    </source>
</evidence>
<dbReference type="PROSITE" id="PS00839">
    <property type="entry name" value="SUMT_1"/>
    <property type="match status" value="1"/>
</dbReference>
<dbReference type="InterPro" id="IPR014776">
    <property type="entry name" value="4pyrrole_Mease_sub2"/>
</dbReference>
<dbReference type="EMBL" id="FNNG01000015">
    <property type="protein sequence ID" value="SDX64273.1"/>
    <property type="molecule type" value="Genomic_DNA"/>
</dbReference>
<accession>A0A1H3DCU2</accession>
<dbReference type="PROSITE" id="PS00840">
    <property type="entry name" value="SUMT_2"/>
    <property type="match status" value="1"/>
</dbReference>
<dbReference type="Gene3D" id="3.40.50.10090">
    <property type="match status" value="2"/>
</dbReference>
<dbReference type="InterPro" id="IPR014777">
    <property type="entry name" value="4pyrrole_Mease_sub1"/>
</dbReference>
<keyword evidence="4" id="KW-0949">S-adenosyl-L-methionine</keyword>
<feature type="domain" description="Tetrapyrrole biosynthesis uroporphyrinogen III synthase" evidence="8">
    <location>
        <begin position="263"/>
        <end position="479"/>
    </location>
</feature>
<dbReference type="EC" id="2.1.1.107" evidence="1"/>
<evidence type="ECO:0000256" key="5">
    <source>
        <dbReference type="ARBA" id="ARBA00023244"/>
    </source>
</evidence>
<evidence type="ECO:0000259" key="7">
    <source>
        <dbReference type="Pfam" id="PF00590"/>
    </source>
</evidence>
<dbReference type="Pfam" id="PF02602">
    <property type="entry name" value="HEM4"/>
    <property type="match status" value="1"/>
</dbReference>
<dbReference type="OrthoDB" id="9815856at2"/>
<proteinExistence type="inferred from homology"/>
<dbReference type="FunFam" id="3.30.950.10:FF:000001">
    <property type="entry name" value="Siroheme synthase"/>
    <property type="match status" value="1"/>
</dbReference>
<dbReference type="SUPFAM" id="SSF53790">
    <property type="entry name" value="Tetrapyrrole methylase"/>
    <property type="match status" value="1"/>
</dbReference>
<evidence type="ECO:0000313" key="9">
    <source>
        <dbReference type="EMBL" id="SDX64273.1"/>
    </source>
</evidence>
<dbReference type="InterPro" id="IPR035996">
    <property type="entry name" value="4pyrrol_Methylase_sf"/>
</dbReference>
<dbReference type="InterPro" id="IPR036108">
    <property type="entry name" value="4pyrrol_syn_uPrphyn_synt_sf"/>
</dbReference>
<sequence length="488" mass="54339">MGKVYLIGAGPGDEELLTLKAARILSTCTAVMYDRLVNSSILRHLNNNCEIYYCGKEPGCHYKTQEEINEMLVSLAKKGHIVGRIKGGDPFVFGRGGEEILHLRKENIEFEVIPGITSALSVLNYAGIPVTHRKIAQSFHVFTGKSAEELNIDWNSIATLKGTLIFLMGLGNLQHISFKLIESGMEPNCPCAVIMRGTTAKQRKVVGTLQNIVEKVKESGLQSPCIIVVGNVVNFQKQFAWYEKKPLFGKNICVTRSKGQARQLREKLLDMGAEVTEINSIQIKNRDEKLNSYLQHLEQYNYVVFTSVNGVNIFFNKLLTEGIDIRKIKASFAAIGAATAEAIRSKGVIPEIIAEQFVAEALFDKLTKYVKPGDRILIPRSKNARPYLREALTEFGCQVDEVHIYEVILGELKDERGFDEVDIVLFTSPSTVENTIAMVGIEKVKSKECIAIGPITQKALIEKNIPCKVCDQYSVEGIIKKLLEIRGE</sequence>
<keyword evidence="10" id="KW-1185">Reference proteome</keyword>
<evidence type="ECO:0000256" key="6">
    <source>
        <dbReference type="RuleBase" id="RU003960"/>
    </source>
</evidence>
<dbReference type="PANTHER" id="PTHR45790:SF3">
    <property type="entry name" value="S-ADENOSYL-L-METHIONINE-DEPENDENT UROPORPHYRINOGEN III METHYLTRANSFERASE, CHLOROPLASTIC"/>
    <property type="match status" value="1"/>
</dbReference>
<evidence type="ECO:0000256" key="2">
    <source>
        <dbReference type="ARBA" id="ARBA00022603"/>
    </source>
</evidence>
<reference evidence="9 10" key="1">
    <citation type="submission" date="2016-10" db="EMBL/GenBank/DDBJ databases">
        <authorList>
            <person name="de Groot N.N."/>
        </authorList>
    </citation>
    <scope>NUCLEOTIDE SEQUENCE [LARGE SCALE GENOMIC DNA]</scope>
    <source>
        <strain evidence="9 10">DSM 23310</strain>
    </source>
</reference>
<dbReference type="GO" id="GO:0004852">
    <property type="term" value="F:uroporphyrinogen-III synthase activity"/>
    <property type="evidence" value="ECO:0007669"/>
    <property type="project" value="InterPro"/>
</dbReference>
<protein>
    <recommendedName>
        <fullName evidence="1">uroporphyrinogen-III C-methyltransferase</fullName>
        <ecNumber evidence="1">2.1.1.107</ecNumber>
    </recommendedName>
</protein>
<dbReference type="Gene3D" id="3.40.1010.10">
    <property type="entry name" value="Cobalt-precorrin-4 Transmethylase, Domain 1"/>
    <property type="match status" value="1"/>
</dbReference>
<dbReference type="GO" id="GO:0019354">
    <property type="term" value="P:siroheme biosynthetic process"/>
    <property type="evidence" value="ECO:0007669"/>
    <property type="project" value="InterPro"/>
</dbReference>
<dbReference type="Proteomes" id="UP000198828">
    <property type="component" value="Unassembled WGS sequence"/>
</dbReference>
<keyword evidence="2 6" id="KW-0489">Methyltransferase</keyword>